<evidence type="ECO:0000313" key="9">
    <source>
        <dbReference type="Proteomes" id="UP001056426"/>
    </source>
</evidence>
<dbReference type="PANTHER" id="PTHR43299:SF1">
    <property type="entry name" value="UPF0718 PROTEIN YRAQ"/>
    <property type="match status" value="1"/>
</dbReference>
<dbReference type="Proteomes" id="UP001056426">
    <property type="component" value="Chromosome"/>
</dbReference>
<dbReference type="GO" id="GO:0005886">
    <property type="term" value="C:plasma membrane"/>
    <property type="evidence" value="ECO:0007669"/>
    <property type="project" value="UniProtKB-SubCell"/>
</dbReference>
<keyword evidence="3" id="KW-1003">Cell membrane</keyword>
<feature type="transmembrane region" description="Helical" evidence="7">
    <location>
        <begin position="120"/>
        <end position="142"/>
    </location>
</feature>
<protein>
    <submittedName>
        <fullName evidence="8">Permease</fullName>
    </submittedName>
</protein>
<feature type="transmembrane region" description="Helical" evidence="7">
    <location>
        <begin position="398"/>
        <end position="420"/>
    </location>
</feature>
<feature type="transmembrane region" description="Helical" evidence="7">
    <location>
        <begin position="196"/>
        <end position="216"/>
    </location>
</feature>
<reference evidence="8" key="1">
    <citation type="submission" date="2022-05" db="EMBL/GenBank/DDBJ databases">
        <authorList>
            <person name="Sun X."/>
        </authorList>
    </citation>
    <scope>NUCLEOTIDE SEQUENCE</scope>
    <source>
        <strain evidence="8">Ai-910</strain>
    </source>
</reference>
<dbReference type="EMBL" id="CP098400">
    <property type="protein sequence ID" value="URW80722.1"/>
    <property type="molecule type" value="Genomic_DNA"/>
</dbReference>
<dbReference type="Pfam" id="PF03773">
    <property type="entry name" value="ArsP_1"/>
    <property type="match status" value="1"/>
</dbReference>
<gene>
    <name evidence="8" type="ORF">M9189_05070</name>
</gene>
<feature type="transmembrane region" description="Helical" evidence="7">
    <location>
        <begin position="222"/>
        <end position="243"/>
    </location>
</feature>
<feature type="transmembrane region" description="Helical" evidence="7">
    <location>
        <begin position="50"/>
        <end position="71"/>
    </location>
</feature>
<feature type="transmembrane region" description="Helical" evidence="7">
    <location>
        <begin position="280"/>
        <end position="298"/>
    </location>
</feature>
<comment type="similarity">
    <text evidence="2">Belongs to the UPF0718 family.</text>
</comment>
<evidence type="ECO:0000313" key="8">
    <source>
        <dbReference type="EMBL" id="URW80722.1"/>
    </source>
</evidence>
<feature type="transmembrane region" description="Helical" evidence="7">
    <location>
        <begin position="319"/>
        <end position="336"/>
    </location>
</feature>
<name>A0A9J6ZS96_9BACT</name>
<comment type="subcellular location">
    <subcellularLocation>
        <location evidence="1">Cell membrane</location>
        <topology evidence="1">Multi-pass membrane protein</topology>
    </subcellularLocation>
</comment>
<dbReference type="InterPro" id="IPR005524">
    <property type="entry name" value="DUF318"/>
</dbReference>
<dbReference type="RefSeq" id="WP_250725107.1">
    <property type="nucleotide sequence ID" value="NZ_CP098400.1"/>
</dbReference>
<dbReference type="AlphaFoldDB" id="A0A9J6ZS96"/>
<keyword evidence="4 7" id="KW-0812">Transmembrane</keyword>
<feature type="transmembrane region" description="Helical" evidence="7">
    <location>
        <begin position="426"/>
        <end position="446"/>
    </location>
</feature>
<keyword evidence="5 7" id="KW-1133">Transmembrane helix</keyword>
<feature type="transmembrane region" description="Helical" evidence="7">
    <location>
        <begin position="12"/>
        <end position="38"/>
    </location>
</feature>
<feature type="transmembrane region" description="Helical" evidence="7">
    <location>
        <begin position="83"/>
        <end position="108"/>
    </location>
</feature>
<keyword evidence="9" id="KW-1185">Reference proteome</keyword>
<evidence type="ECO:0000256" key="4">
    <source>
        <dbReference type="ARBA" id="ARBA00022692"/>
    </source>
</evidence>
<evidence type="ECO:0000256" key="2">
    <source>
        <dbReference type="ARBA" id="ARBA00006386"/>
    </source>
</evidence>
<evidence type="ECO:0000256" key="6">
    <source>
        <dbReference type="ARBA" id="ARBA00023136"/>
    </source>
</evidence>
<organism evidence="8 9">
    <name type="scientific">Xiashengella succiniciproducens</name>
    <dbReference type="NCBI Taxonomy" id="2949635"/>
    <lineage>
        <taxon>Bacteria</taxon>
        <taxon>Pseudomonadati</taxon>
        <taxon>Bacteroidota</taxon>
        <taxon>Bacteroidia</taxon>
        <taxon>Marinilabiliales</taxon>
        <taxon>Marinilabiliaceae</taxon>
        <taxon>Xiashengella</taxon>
    </lineage>
</organism>
<keyword evidence="6 7" id="KW-0472">Membrane</keyword>
<feature type="transmembrane region" description="Helical" evidence="7">
    <location>
        <begin position="356"/>
        <end position="377"/>
    </location>
</feature>
<evidence type="ECO:0000256" key="3">
    <source>
        <dbReference type="ARBA" id="ARBA00022475"/>
    </source>
</evidence>
<evidence type="ECO:0000256" key="5">
    <source>
        <dbReference type="ARBA" id="ARBA00022989"/>
    </source>
</evidence>
<feature type="transmembrane region" description="Helical" evidence="7">
    <location>
        <begin position="148"/>
        <end position="169"/>
    </location>
</feature>
<evidence type="ECO:0000256" key="7">
    <source>
        <dbReference type="SAM" id="Phobius"/>
    </source>
</evidence>
<evidence type="ECO:0000256" key="1">
    <source>
        <dbReference type="ARBA" id="ARBA00004651"/>
    </source>
</evidence>
<proteinExistence type="inferred from homology"/>
<reference evidence="8" key="2">
    <citation type="submission" date="2022-06" db="EMBL/GenBank/DDBJ databases">
        <title>Xiashengella guii gen. nov. sp. nov., a bacterium isolated form anaerobic digestion tank.</title>
        <authorList>
            <person name="Huang H."/>
        </authorList>
    </citation>
    <scope>NUCLEOTIDE SEQUENCE</scope>
    <source>
        <strain evidence="8">Ai-910</strain>
    </source>
</reference>
<dbReference type="PANTHER" id="PTHR43299">
    <property type="entry name" value="UPF0718 PROTEIN YRAQ"/>
    <property type="match status" value="1"/>
</dbReference>
<sequence length="447" mass="48495">MEVKKELKILLWIVAIFAAVFFMPVGNETFMTAIAATLDLSKWYAQEHVVMCLLPAFFIAGVISIFVSQGAVLKYFGANAKKWLAYTVAAVSGTILAVCSCTILPLFSSIYKRGAGLGPAVAFLYSGPAISILSIILTARILGAEMGIARTIGAVSFSIIIGLVMSFIYRKEEKAKKEEQMNFPEMPEKRPMKQTAFHFFSLVAILVFANWGRPAADDTSCLWYYIFKYKWFITGGFALMLCYSLVKILKIKWQWVALGVVATTVSALLAKTFISTSVFVPLVPMIVGIAALSLMTLFDKNDEDNREWALSTWGFAKQIMPLLAVGVVTAGFLLGSTHDSTAIAGVVPNEWVSWAVGGNSLLSNFFASFTGAFMYFATLAEVPIIQGLLASGMGKGPALALLLAGPSLSLPNMLVIRGVMGTKKTIIFVALVIVMATFSGFVYGMCF</sequence>
<dbReference type="KEGG" id="alkq:M9189_05070"/>
<accession>A0A9J6ZS96</accession>